<dbReference type="PANTHER" id="PTHR30188:SF3">
    <property type="entry name" value="ABC TRANSPORTER PERMEASE"/>
    <property type="match status" value="1"/>
</dbReference>
<proteinExistence type="inferred from homology"/>
<reference evidence="3 4" key="1">
    <citation type="submission" date="2019-03" db="EMBL/GenBank/DDBJ databases">
        <title>Genomic Encyclopedia of Type Strains, Phase IV (KMG-IV): sequencing the most valuable type-strain genomes for metagenomic binning, comparative biology and taxonomic classification.</title>
        <authorList>
            <person name="Goeker M."/>
        </authorList>
    </citation>
    <scope>NUCLEOTIDE SEQUENCE [LARGE SCALE GENOMIC DNA]</scope>
    <source>
        <strain evidence="3 4">DSM 25059</strain>
    </source>
</reference>
<evidence type="ECO:0000256" key="1">
    <source>
        <dbReference type="ARBA" id="ARBA00003787"/>
    </source>
</evidence>
<organism evidence="3 4">
    <name type="scientific">Stakelama pacifica</name>
    <dbReference type="NCBI Taxonomy" id="517720"/>
    <lineage>
        <taxon>Bacteria</taxon>
        <taxon>Pseudomonadati</taxon>
        <taxon>Pseudomonadota</taxon>
        <taxon>Alphaproteobacteria</taxon>
        <taxon>Sphingomonadales</taxon>
        <taxon>Sphingomonadaceae</taxon>
        <taxon>Stakelama</taxon>
    </lineage>
</organism>
<evidence type="ECO:0000256" key="2">
    <source>
        <dbReference type="RuleBase" id="RU362044"/>
    </source>
</evidence>
<evidence type="ECO:0000313" key="4">
    <source>
        <dbReference type="Proteomes" id="UP000295493"/>
    </source>
</evidence>
<sequence>MMSVPGHSPPFEVGVESARYELRQSGEGLCLAIGGDWTAFGLGNLPTEIMRSLTEGSRPKALDVQSLGHVDSAGALALVEALGSTAPLEASDRQDLRRLADLVGAPSEARQVTEPAASAITTFFARIGRQVESFIGQIWALMDFQGRLVVALGRHLRNPKRLRLTPLFSVMEQAGINAIPIVMMMCFFIGAIVALVGANLLSTFGVSAFTVELVGVAILREFGAVIAAILFAGRSASAFAAEIGAMRMNQEVDAMKVMGVDEFDALVVPRVLAALLMVPILTFCGDIGGILGGLLVSWATMDISPVFFLERTVDTVSLTHFWIGLVKAPFFALVIAAAGCGKGLAVSGDTESLGRGVTSAVVQSIFLIIMFDAIFAVIFMELDL</sequence>
<keyword evidence="2" id="KW-1003">Cell membrane</keyword>
<gene>
    <name evidence="3" type="ORF">EV664_112107</name>
</gene>
<dbReference type="GO" id="GO:0005548">
    <property type="term" value="F:phospholipid transporter activity"/>
    <property type="evidence" value="ECO:0007669"/>
    <property type="project" value="TreeGrafter"/>
</dbReference>
<keyword evidence="2" id="KW-0997">Cell inner membrane</keyword>
<dbReference type="NCBIfam" id="TIGR00056">
    <property type="entry name" value="MlaE family lipid ABC transporter permease subunit"/>
    <property type="match status" value="1"/>
</dbReference>
<feature type="transmembrane region" description="Helical" evidence="2">
    <location>
        <begin position="267"/>
        <end position="300"/>
    </location>
</feature>
<dbReference type="Proteomes" id="UP000295493">
    <property type="component" value="Unassembled WGS sequence"/>
</dbReference>
<dbReference type="GO" id="GO:0043190">
    <property type="term" value="C:ATP-binding cassette (ABC) transporter complex"/>
    <property type="evidence" value="ECO:0007669"/>
    <property type="project" value="InterPro"/>
</dbReference>
<keyword evidence="2" id="KW-0472">Membrane</keyword>
<protein>
    <submittedName>
        <fullName evidence="3">Phospholipid/cholesterol/gamma-HCH transport system permease protein</fullName>
    </submittedName>
</protein>
<comment type="similarity">
    <text evidence="2">Belongs to the MlaE permease family.</text>
</comment>
<comment type="caution">
    <text evidence="3">The sequence shown here is derived from an EMBL/GenBank/DDBJ whole genome shotgun (WGS) entry which is preliminary data.</text>
</comment>
<dbReference type="EMBL" id="SNWD01000012">
    <property type="protein sequence ID" value="TDN79628.1"/>
    <property type="molecule type" value="Genomic_DNA"/>
</dbReference>
<dbReference type="InterPro" id="IPR003453">
    <property type="entry name" value="ABC_MlaE_roteobac"/>
</dbReference>
<feature type="transmembrane region" description="Helical" evidence="2">
    <location>
        <begin position="320"/>
        <end position="345"/>
    </location>
</feature>
<keyword evidence="2" id="KW-1133">Transmembrane helix</keyword>
<feature type="transmembrane region" description="Helical" evidence="2">
    <location>
        <begin position="222"/>
        <end position="246"/>
    </location>
</feature>
<name>A0A4V6PR65_9SPHN</name>
<comment type="function">
    <text evidence="1">Could be part of an ABC transporter complex.</text>
</comment>
<dbReference type="PANTHER" id="PTHR30188">
    <property type="entry name" value="ABC TRANSPORTER PERMEASE PROTEIN-RELATED"/>
    <property type="match status" value="1"/>
</dbReference>
<feature type="transmembrane region" description="Helical" evidence="2">
    <location>
        <begin position="357"/>
        <end position="380"/>
    </location>
</feature>
<dbReference type="Pfam" id="PF02405">
    <property type="entry name" value="MlaE"/>
    <property type="match status" value="1"/>
</dbReference>
<dbReference type="InterPro" id="IPR030802">
    <property type="entry name" value="Permease_MalE"/>
</dbReference>
<evidence type="ECO:0000313" key="3">
    <source>
        <dbReference type="EMBL" id="TDN79628.1"/>
    </source>
</evidence>
<keyword evidence="2" id="KW-0812">Transmembrane</keyword>
<keyword evidence="4" id="KW-1185">Reference proteome</keyword>
<feature type="transmembrane region" description="Helical" evidence="2">
    <location>
        <begin position="181"/>
        <end position="202"/>
    </location>
</feature>
<comment type="subcellular location">
    <subcellularLocation>
        <location evidence="2">Cell inner membrane</location>
        <topology evidence="2">Multi-pass membrane protein</topology>
    </subcellularLocation>
</comment>
<accession>A0A4V6PR65</accession>
<dbReference type="AlphaFoldDB" id="A0A4V6PR65"/>